<evidence type="ECO:0000256" key="1">
    <source>
        <dbReference type="SAM" id="MobiDB-lite"/>
    </source>
</evidence>
<reference evidence="5" key="1">
    <citation type="submission" date="2016-11" db="EMBL/GenBank/DDBJ databases">
        <authorList>
            <person name="Shukria A."/>
            <person name="Stevens D.C."/>
        </authorList>
    </citation>
    <scope>NUCLEOTIDE SEQUENCE [LARGE SCALE GENOMIC DNA]</scope>
    <source>
        <strain evidence="5">Cbfe23</strain>
    </source>
</reference>
<evidence type="ECO:0000259" key="3">
    <source>
        <dbReference type="SMART" id="SM01324"/>
    </source>
</evidence>
<dbReference type="InterPro" id="IPR025582">
    <property type="entry name" value="YARHG_dom"/>
</dbReference>
<evidence type="ECO:0000313" key="4">
    <source>
        <dbReference type="EMBL" id="OJH39622.1"/>
    </source>
</evidence>
<dbReference type="AlphaFoldDB" id="A0A1L9BBI2"/>
<feature type="chain" id="PRO_5013041399" description="YARHG domain-containing protein" evidence="2">
    <location>
        <begin position="18"/>
        <end position="166"/>
    </location>
</feature>
<evidence type="ECO:0000256" key="2">
    <source>
        <dbReference type="SAM" id="SignalP"/>
    </source>
</evidence>
<dbReference type="Gene3D" id="1.20.58.1690">
    <property type="match status" value="1"/>
</dbReference>
<feature type="compositionally biased region" description="Acidic residues" evidence="1">
    <location>
        <begin position="44"/>
        <end position="53"/>
    </location>
</feature>
<gene>
    <name evidence="4" type="ORF">BON30_19235</name>
</gene>
<evidence type="ECO:0000313" key="5">
    <source>
        <dbReference type="Proteomes" id="UP000182229"/>
    </source>
</evidence>
<dbReference type="EMBL" id="MPIN01000004">
    <property type="protein sequence ID" value="OJH39622.1"/>
    <property type="molecule type" value="Genomic_DNA"/>
</dbReference>
<dbReference type="OrthoDB" id="9816009at2"/>
<reference evidence="4 5" key="2">
    <citation type="submission" date="2016-12" db="EMBL/GenBank/DDBJ databases">
        <title>Draft Genome Sequence of Cystobacter ferrugineus Strain Cbfe23.</title>
        <authorList>
            <person name="Akbar S."/>
            <person name="Dowd S.E."/>
            <person name="Stevens D.C."/>
        </authorList>
    </citation>
    <scope>NUCLEOTIDE SEQUENCE [LARGE SCALE GENOMIC DNA]</scope>
    <source>
        <strain evidence="4 5">Cbfe23</strain>
    </source>
</reference>
<dbReference type="Proteomes" id="UP000182229">
    <property type="component" value="Unassembled WGS sequence"/>
</dbReference>
<feature type="region of interest" description="Disordered" evidence="1">
    <location>
        <begin position="33"/>
        <end position="59"/>
    </location>
</feature>
<sequence>MRALVLATLVASTSALGAEPYVPAAARDIPGYSESPLCTPGKEDDPETDDDEWTPPHCPSLSGKTLRELSLLRNTIFARYGWAGFRKTWLREHFQQQPWFKPNKNFTYKLLSPADRENVQAIASYELGFTYQDLEEQRDALLSKAGKWWGDVPSYEDDVKDQTFYA</sequence>
<organism evidence="4 5">
    <name type="scientific">Cystobacter ferrugineus</name>
    <dbReference type="NCBI Taxonomy" id="83449"/>
    <lineage>
        <taxon>Bacteria</taxon>
        <taxon>Pseudomonadati</taxon>
        <taxon>Myxococcota</taxon>
        <taxon>Myxococcia</taxon>
        <taxon>Myxococcales</taxon>
        <taxon>Cystobacterineae</taxon>
        <taxon>Archangiaceae</taxon>
        <taxon>Cystobacter</taxon>
    </lineage>
</organism>
<dbReference type="Pfam" id="PF13308">
    <property type="entry name" value="YARHG"/>
    <property type="match status" value="1"/>
</dbReference>
<name>A0A1L9BBI2_9BACT</name>
<dbReference type="SMART" id="SM01324">
    <property type="entry name" value="YARHG"/>
    <property type="match status" value="1"/>
</dbReference>
<dbReference type="InterPro" id="IPR038434">
    <property type="entry name" value="YARHG_sf"/>
</dbReference>
<feature type="domain" description="YARHG" evidence="3">
    <location>
        <begin position="47"/>
        <end position="127"/>
    </location>
</feature>
<proteinExistence type="predicted"/>
<keyword evidence="5" id="KW-1185">Reference proteome</keyword>
<keyword evidence="2" id="KW-0732">Signal</keyword>
<comment type="caution">
    <text evidence="4">The sequence shown here is derived from an EMBL/GenBank/DDBJ whole genome shotgun (WGS) entry which is preliminary data.</text>
</comment>
<dbReference type="STRING" id="83449.BON30_19235"/>
<protein>
    <recommendedName>
        <fullName evidence="3">YARHG domain-containing protein</fullName>
    </recommendedName>
</protein>
<dbReference type="RefSeq" id="WP_071899788.1">
    <property type="nucleotide sequence ID" value="NZ_MPIN01000004.1"/>
</dbReference>
<feature type="signal peptide" evidence="2">
    <location>
        <begin position="1"/>
        <end position="17"/>
    </location>
</feature>
<accession>A0A1L9BBI2</accession>